<accession>A0A1G1WK20</accession>
<protein>
    <recommendedName>
        <fullName evidence="2">Antitoxin</fullName>
    </recommendedName>
</protein>
<proteinExistence type="inferred from homology"/>
<dbReference type="SUPFAM" id="SSF143120">
    <property type="entry name" value="YefM-like"/>
    <property type="match status" value="1"/>
</dbReference>
<dbReference type="InterPro" id="IPR036165">
    <property type="entry name" value="YefM-like_sf"/>
</dbReference>
<dbReference type="AlphaFoldDB" id="A0A1G1WK20"/>
<comment type="function">
    <text evidence="2">Antitoxin component of a type II toxin-antitoxin (TA) system.</text>
</comment>
<evidence type="ECO:0000313" key="3">
    <source>
        <dbReference type="EMBL" id="OGY27760.1"/>
    </source>
</evidence>
<dbReference type="Gene3D" id="3.40.1620.10">
    <property type="entry name" value="YefM-like domain"/>
    <property type="match status" value="1"/>
</dbReference>
<gene>
    <name evidence="3" type="ORF">A2864_00875</name>
</gene>
<dbReference type="Pfam" id="PF02604">
    <property type="entry name" value="PhdYeFM_antitox"/>
    <property type="match status" value="1"/>
</dbReference>
<dbReference type="Proteomes" id="UP000177900">
    <property type="component" value="Unassembled WGS sequence"/>
</dbReference>
<evidence type="ECO:0000256" key="1">
    <source>
        <dbReference type="ARBA" id="ARBA00009981"/>
    </source>
</evidence>
<dbReference type="InterPro" id="IPR051405">
    <property type="entry name" value="phD/YefM_antitoxin"/>
</dbReference>
<evidence type="ECO:0000256" key="2">
    <source>
        <dbReference type="RuleBase" id="RU362080"/>
    </source>
</evidence>
<dbReference type="InterPro" id="IPR006442">
    <property type="entry name" value="Antitoxin_Phd/YefM"/>
</dbReference>
<dbReference type="PANTHER" id="PTHR33713:SF6">
    <property type="entry name" value="ANTITOXIN YEFM"/>
    <property type="match status" value="1"/>
</dbReference>
<comment type="similarity">
    <text evidence="1 2">Belongs to the phD/YefM antitoxin family.</text>
</comment>
<name>A0A1G1WK20_9BACT</name>
<dbReference type="EMBL" id="MHCV01000013">
    <property type="protein sequence ID" value="OGY27760.1"/>
    <property type="molecule type" value="Genomic_DNA"/>
</dbReference>
<comment type="caution">
    <text evidence="3">The sequence shown here is derived from an EMBL/GenBank/DDBJ whole genome shotgun (WGS) entry which is preliminary data.</text>
</comment>
<dbReference type="PANTHER" id="PTHR33713">
    <property type="entry name" value="ANTITOXIN YAFN-RELATED"/>
    <property type="match status" value="1"/>
</dbReference>
<sequence length="85" mass="9392">MATTTIPSTRLRAKLKELLEEVDDAKSRVIITKQGKAKAALISIDELEGWEETLDILANKAEVRAIQAGLADITARRVVPWPKKP</sequence>
<organism evidence="3 4">
    <name type="scientific">Candidatus Woykebacteria bacterium RIFCSPHIGHO2_01_FULL_39_12</name>
    <dbReference type="NCBI Taxonomy" id="1802599"/>
    <lineage>
        <taxon>Bacteria</taxon>
        <taxon>Candidatus Woykeibacteriota</taxon>
    </lineage>
</organism>
<evidence type="ECO:0000313" key="4">
    <source>
        <dbReference type="Proteomes" id="UP000177900"/>
    </source>
</evidence>
<reference evidence="3 4" key="1">
    <citation type="journal article" date="2016" name="Nat. Commun.">
        <title>Thousands of microbial genomes shed light on interconnected biogeochemical processes in an aquifer system.</title>
        <authorList>
            <person name="Anantharaman K."/>
            <person name="Brown C.T."/>
            <person name="Hug L.A."/>
            <person name="Sharon I."/>
            <person name="Castelle C.J."/>
            <person name="Probst A.J."/>
            <person name="Thomas B.C."/>
            <person name="Singh A."/>
            <person name="Wilkins M.J."/>
            <person name="Karaoz U."/>
            <person name="Brodie E.L."/>
            <person name="Williams K.H."/>
            <person name="Hubbard S.S."/>
            <person name="Banfield J.F."/>
        </authorList>
    </citation>
    <scope>NUCLEOTIDE SEQUENCE [LARGE SCALE GENOMIC DNA]</scope>
</reference>
<dbReference type="NCBIfam" id="TIGR01552">
    <property type="entry name" value="phd_fam"/>
    <property type="match status" value="1"/>
</dbReference>